<evidence type="ECO:0000256" key="1">
    <source>
        <dbReference type="SAM" id="MobiDB-lite"/>
    </source>
</evidence>
<comment type="caution">
    <text evidence="2">The sequence shown here is derived from an EMBL/GenBank/DDBJ whole genome shotgun (WGS) entry which is preliminary data.</text>
</comment>
<feature type="region of interest" description="Disordered" evidence="1">
    <location>
        <begin position="137"/>
        <end position="162"/>
    </location>
</feature>
<reference evidence="3" key="1">
    <citation type="journal article" date="2020" name="Stud. Mycol.">
        <title>101 Dothideomycetes genomes: A test case for predicting lifestyles and emergence of pathogens.</title>
        <authorList>
            <person name="Haridas S."/>
            <person name="Albert R."/>
            <person name="Binder M."/>
            <person name="Bloem J."/>
            <person name="LaButti K."/>
            <person name="Salamov A."/>
            <person name="Andreopoulos B."/>
            <person name="Baker S."/>
            <person name="Barry K."/>
            <person name="Bills G."/>
            <person name="Bluhm B."/>
            <person name="Cannon C."/>
            <person name="Castanera R."/>
            <person name="Culley D."/>
            <person name="Daum C."/>
            <person name="Ezra D."/>
            <person name="Gonzalez J."/>
            <person name="Henrissat B."/>
            <person name="Kuo A."/>
            <person name="Liang C."/>
            <person name="Lipzen A."/>
            <person name="Lutzoni F."/>
            <person name="Magnuson J."/>
            <person name="Mondo S."/>
            <person name="Nolan M."/>
            <person name="Ohm R."/>
            <person name="Pangilinan J."/>
            <person name="Park H.-J."/>
            <person name="Ramirez L."/>
            <person name="Alfaro M."/>
            <person name="Sun H."/>
            <person name="Tritt A."/>
            <person name="Yoshinaga Y."/>
            <person name="Zwiers L.-H."/>
            <person name="Turgeon B."/>
            <person name="Goodwin S."/>
            <person name="Spatafora J."/>
            <person name="Crous P."/>
            <person name="Grigoriev I."/>
        </authorList>
    </citation>
    <scope>NUCLEOTIDE SEQUENCE [LARGE SCALE GENOMIC DNA]</scope>
    <source>
        <strain evidence="3">CBS 304.66</strain>
    </source>
</reference>
<feature type="region of interest" description="Disordered" evidence="1">
    <location>
        <begin position="1"/>
        <end position="21"/>
    </location>
</feature>
<proteinExistence type="predicted"/>
<keyword evidence="3" id="KW-1185">Reference proteome</keyword>
<feature type="compositionally biased region" description="Polar residues" evidence="1">
    <location>
        <begin position="8"/>
        <end position="18"/>
    </location>
</feature>
<evidence type="ECO:0000313" key="2">
    <source>
        <dbReference type="EMBL" id="KAF2257479.1"/>
    </source>
</evidence>
<organism evidence="2 3">
    <name type="scientific">Lojkania enalia</name>
    <dbReference type="NCBI Taxonomy" id="147567"/>
    <lineage>
        <taxon>Eukaryota</taxon>
        <taxon>Fungi</taxon>
        <taxon>Dikarya</taxon>
        <taxon>Ascomycota</taxon>
        <taxon>Pezizomycotina</taxon>
        <taxon>Dothideomycetes</taxon>
        <taxon>Pleosporomycetidae</taxon>
        <taxon>Pleosporales</taxon>
        <taxon>Pleosporales incertae sedis</taxon>
        <taxon>Lojkania</taxon>
    </lineage>
</organism>
<name>A0A9P4K0Z1_9PLEO</name>
<sequence>MSFHNVKLESSSTGSSFPADSAKPVPLAVVSLDNDEAFGYLKRVIVTPAVYPRLVESLHFDIQSTGQKSHCVNTTFWPSQCYVLIRQSDSPCPANPFPEVTDLFCRLPLSTLFYQLEAFHLGDLLRTVEDAPDPAELRTNRFQGDRPLRRKENSSWGPRQGLRSQLRCREESTSRCRNINRLPFRGRGASADIKTELPYLLGSTNPCPTAVTMEPFSTSVNEASSRTLTPAYSSARHFNADGEVWVTRLSAIHFHGKFIRQFENGLRLFQPQGP</sequence>
<dbReference type="PANTHER" id="PTHR34141:SF1">
    <property type="match status" value="1"/>
</dbReference>
<accession>A0A9P4K0Z1</accession>
<dbReference type="AlphaFoldDB" id="A0A9P4K0Z1"/>
<feature type="compositionally biased region" description="Basic and acidic residues" evidence="1">
    <location>
        <begin position="137"/>
        <end position="153"/>
    </location>
</feature>
<gene>
    <name evidence="2" type="ORF">CC78DRAFT_563415</name>
</gene>
<dbReference type="OrthoDB" id="2306559at2759"/>
<dbReference type="EMBL" id="ML987055">
    <property type="protein sequence ID" value="KAF2257479.1"/>
    <property type="molecule type" value="Genomic_DNA"/>
</dbReference>
<protein>
    <submittedName>
        <fullName evidence="2">Uncharacterized protein</fullName>
    </submittedName>
</protein>
<evidence type="ECO:0000313" key="3">
    <source>
        <dbReference type="Proteomes" id="UP000800093"/>
    </source>
</evidence>
<dbReference type="Proteomes" id="UP000800093">
    <property type="component" value="Unassembled WGS sequence"/>
</dbReference>
<dbReference type="PANTHER" id="PTHR34141">
    <property type="match status" value="1"/>
</dbReference>